<dbReference type="GO" id="GO:0000287">
    <property type="term" value="F:magnesium ion binding"/>
    <property type="evidence" value="ECO:0007669"/>
    <property type="project" value="UniProtKB-UniRule"/>
</dbReference>
<evidence type="ECO:0000256" key="11">
    <source>
        <dbReference type="ARBA" id="ARBA00022884"/>
    </source>
</evidence>
<evidence type="ECO:0000256" key="5">
    <source>
        <dbReference type="ARBA" id="ARBA00022555"/>
    </source>
</evidence>
<dbReference type="EMBL" id="RQET01000004">
    <property type="protein sequence ID" value="TGK11522.1"/>
    <property type="molecule type" value="Genomic_DNA"/>
</dbReference>
<dbReference type="InterPro" id="IPR033714">
    <property type="entry name" value="tRNA_bind_bactPheRS"/>
</dbReference>
<keyword evidence="13 15" id="KW-0030">Aminoacyl-tRNA synthetase</keyword>
<dbReference type="InterPro" id="IPR012340">
    <property type="entry name" value="NA-bd_OB-fold"/>
</dbReference>
<dbReference type="Pfam" id="PF03484">
    <property type="entry name" value="B5"/>
    <property type="match status" value="1"/>
</dbReference>
<dbReference type="HAMAP" id="MF_00283">
    <property type="entry name" value="Phe_tRNA_synth_beta1"/>
    <property type="match status" value="1"/>
</dbReference>
<evidence type="ECO:0000313" key="21">
    <source>
        <dbReference type="Proteomes" id="UP000298458"/>
    </source>
</evidence>
<dbReference type="Gene3D" id="3.30.70.380">
    <property type="entry name" value="Ferrodoxin-fold anticodon-binding domain"/>
    <property type="match status" value="1"/>
</dbReference>
<dbReference type="Gene3D" id="2.40.50.140">
    <property type="entry name" value="Nucleic acid-binding proteins"/>
    <property type="match status" value="1"/>
</dbReference>
<evidence type="ECO:0000256" key="15">
    <source>
        <dbReference type="HAMAP-Rule" id="MF_00283"/>
    </source>
</evidence>
<dbReference type="SUPFAM" id="SSF55681">
    <property type="entry name" value="Class II aaRS and biotin synthetases"/>
    <property type="match status" value="1"/>
</dbReference>
<dbReference type="SUPFAM" id="SSF54991">
    <property type="entry name" value="Anticodon-binding domain of PheRS"/>
    <property type="match status" value="1"/>
</dbReference>
<feature type="domain" description="B5" evidence="19">
    <location>
        <begin position="406"/>
        <end position="483"/>
    </location>
</feature>
<dbReference type="SMART" id="SM00873">
    <property type="entry name" value="B3_4"/>
    <property type="match status" value="1"/>
</dbReference>
<dbReference type="Gene3D" id="3.50.40.10">
    <property type="entry name" value="Phenylalanyl-trna Synthetase, Chain B, domain 3"/>
    <property type="match status" value="1"/>
</dbReference>
<dbReference type="InterPro" id="IPR045864">
    <property type="entry name" value="aa-tRNA-synth_II/BPL/LPL"/>
</dbReference>
<evidence type="ECO:0000256" key="10">
    <source>
        <dbReference type="ARBA" id="ARBA00022842"/>
    </source>
</evidence>
<dbReference type="PROSITE" id="PS51483">
    <property type="entry name" value="B5"/>
    <property type="match status" value="1"/>
</dbReference>
<evidence type="ECO:0000259" key="18">
    <source>
        <dbReference type="PROSITE" id="PS51447"/>
    </source>
</evidence>
<keyword evidence="4 15" id="KW-0963">Cytoplasm</keyword>
<dbReference type="GO" id="GO:0006432">
    <property type="term" value="P:phenylalanyl-tRNA aminoacylation"/>
    <property type="evidence" value="ECO:0007669"/>
    <property type="project" value="UniProtKB-UniRule"/>
</dbReference>
<comment type="catalytic activity">
    <reaction evidence="14 15">
        <text>tRNA(Phe) + L-phenylalanine + ATP = L-phenylalanyl-tRNA(Phe) + AMP + diphosphate + H(+)</text>
        <dbReference type="Rhea" id="RHEA:19413"/>
        <dbReference type="Rhea" id="RHEA-COMP:9668"/>
        <dbReference type="Rhea" id="RHEA-COMP:9699"/>
        <dbReference type="ChEBI" id="CHEBI:15378"/>
        <dbReference type="ChEBI" id="CHEBI:30616"/>
        <dbReference type="ChEBI" id="CHEBI:33019"/>
        <dbReference type="ChEBI" id="CHEBI:58095"/>
        <dbReference type="ChEBI" id="CHEBI:78442"/>
        <dbReference type="ChEBI" id="CHEBI:78531"/>
        <dbReference type="ChEBI" id="CHEBI:456215"/>
        <dbReference type="EC" id="6.1.1.20"/>
    </reaction>
</comment>
<dbReference type="Pfam" id="PF03483">
    <property type="entry name" value="B3_4"/>
    <property type="match status" value="1"/>
</dbReference>
<dbReference type="InterPro" id="IPR020825">
    <property type="entry name" value="Phe-tRNA_synthase-like_B3/B4"/>
</dbReference>
<keyword evidence="12 15" id="KW-0648">Protein biosynthesis</keyword>
<feature type="binding site" evidence="15">
    <location>
        <position position="470"/>
    </location>
    <ligand>
        <name>Mg(2+)</name>
        <dbReference type="ChEBI" id="CHEBI:18420"/>
        <note>shared with alpha subunit</note>
    </ligand>
</feature>
<keyword evidence="7 15" id="KW-0479">Metal-binding</keyword>
<dbReference type="InterPro" id="IPR005146">
    <property type="entry name" value="B3/B4_tRNA-bd"/>
</dbReference>
<dbReference type="PROSITE" id="PS51447">
    <property type="entry name" value="FDX_ACB"/>
    <property type="match status" value="1"/>
</dbReference>
<dbReference type="Pfam" id="PF03147">
    <property type="entry name" value="FDX-ACB"/>
    <property type="match status" value="1"/>
</dbReference>
<dbReference type="SMART" id="SM00874">
    <property type="entry name" value="B5"/>
    <property type="match status" value="1"/>
</dbReference>
<evidence type="ECO:0000256" key="16">
    <source>
        <dbReference type="PROSITE-ProRule" id="PRU00209"/>
    </source>
</evidence>
<evidence type="ECO:0000256" key="7">
    <source>
        <dbReference type="ARBA" id="ARBA00022723"/>
    </source>
</evidence>
<keyword evidence="21" id="KW-1185">Reference proteome</keyword>
<dbReference type="InterPro" id="IPR041616">
    <property type="entry name" value="PheRS_beta_core"/>
</dbReference>
<evidence type="ECO:0000256" key="6">
    <source>
        <dbReference type="ARBA" id="ARBA00022598"/>
    </source>
</evidence>
<proteinExistence type="inferred from homology"/>
<dbReference type="Pfam" id="PF01588">
    <property type="entry name" value="tRNA_bind"/>
    <property type="match status" value="1"/>
</dbReference>
<dbReference type="SUPFAM" id="SSF46955">
    <property type="entry name" value="Putative DNA-binding domain"/>
    <property type="match status" value="1"/>
</dbReference>
<evidence type="ECO:0000256" key="14">
    <source>
        <dbReference type="ARBA" id="ARBA00049255"/>
    </source>
</evidence>
<evidence type="ECO:0000256" key="4">
    <source>
        <dbReference type="ARBA" id="ARBA00022490"/>
    </source>
</evidence>
<comment type="subcellular location">
    <subcellularLocation>
        <location evidence="1 15">Cytoplasm</location>
    </subcellularLocation>
</comment>
<dbReference type="RefSeq" id="WP_135766928.1">
    <property type="nucleotide sequence ID" value="NZ_RQET01000004.1"/>
</dbReference>
<organism evidence="20 21">
    <name type="scientific">Leptospira fletcheri</name>
    <dbReference type="NCBI Taxonomy" id="2484981"/>
    <lineage>
        <taxon>Bacteria</taxon>
        <taxon>Pseudomonadati</taxon>
        <taxon>Spirochaetota</taxon>
        <taxon>Spirochaetia</taxon>
        <taxon>Leptospirales</taxon>
        <taxon>Leptospiraceae</taxon>
        <taxon>Leptospira</taxon>
    </lineage>
</organism>
<sequence>MKLSLDWMNEYVPLSEVPLEEILKKIAASICEIDGVEDFFAHLEKVVLVRIDSLEKHPQADKLQVAQVNDGKNKIQIVSGAPNLRVGDLVPLAVPGAVLDGKEIRDSELRGVRSSGMLCSEKELGLSDEDSGVFVVTDPQAKPGDVLRDFLGFRDKILDVDNKSITHRPDLWSHFGFARELAAQLGLPIRFHPLEQNWEFDNSVPQPKVSDTEFAHSYFSVGIEGVKISPSNRTVRSRLKKCGVRVINNIVDVSNYLLLETGQPTHFFDREKLGAMGAVSLEVDPAKKGESFSLLDGTSPELDPEILIIRNSGKGVAIAGVMGGAETAVSDATKSVVLESAVFPRESVRKSIRKTGIRSESSVRYEKGLEATTALPVLKRALQLLKENGCPEVKASHPVGYIHTADKKVVIELSLDFLNRKLGTDINRATAEKVLSSLSFVSDWKGDLATVTVPKYRQNYDITIPEDLVEEIGRSLGYASIPVRPLEAEVKPPAQNKARELERLLKKQFSQVLGYNEVFNYSYASESDNLVEGKLEEFVKIKNAMPEEQAFLRTSIFPSLMKNVRLNADRFERVRIFEFGRTYRKAEEPGNESKSFAWAVCDGRKWNEKDIALLEEDFFQVRSGVEQVLRNLNIRSFVWKSENRSYFHPKASLSLYSEGAKIGELGYAHPTLADRMDLKKRTLLGKFDFAALLTVWESLRKANHFKIPSHFPQTEIDLSIVMNSEESSANFAELVRNKSIPELEDLRVTVVFRGGNLPANKKSVSYRFRLVSQDKNLTQERIKEITDTFIGIAQSAGYPLR</sequence>
<dbReference type="Gene3D" id="3.30.56.10">
    <property type="match status" value="2"/>
</dbReference>
<accession>A0A4R9GFS4</accession>
<keyword evidence="10 15" id="KW-0460">Magnesium</keyword>
<dbReference type="InterPro" id="IPR002547">
    <property type="entry name" value="tRNA-bd_dom"/>
</dbReference>
<dbReference type="GO" id="GO:0009328">
    <property type="term" value="C:phenylalanine-tRNA ligase complex"/>
    <property type="evidence" value="ECO:0007669"/>
    <property type="project" value="TreeGrafter"/>
</dbReference>
<comment type="subunit">
    <text evidence="3 15">Tetramer of two alpha and two beta subunits.</text>
</comment>
<dbReference type="NCBIfam" id="TIGR00472">
    <property type="entry name" value="pheT_bact"/>
    <property type="match status" value="1"/>
</dbReference>
<dbReference type="InterPro" id="IPR045060">
    <property type="entry name" value="Phe-tRNA-ligase_IIc_bsu"/>
</dbReference>
<dbReference type="SMART" id="SM00896">
    <property type="entry name" value="FDX-ACB"/>
    <property type="match status" value="1"/>
</dbReference>
<dbReference type="GO" id="GO:0005524">
    <property type="term" value="F:ATP binding"/>
    <property type="evidence" value="ECO:0007669"/>
    <property type="project" value="UniProtKB-UniRule"/>
</dbReference>
<name>A0A4R9GFS4_9LEPT</name>
<feature type="domain" description="FDX-ACB" evidence="18">
    <location>
        <begin position="709"/>
        <end position="801"/>
    </location>
</feature>
<keyword evidence="11 16" id="KW-0694">RNA-binding</keyword>
<dbReference type="EC" id="6.1.1.20" evidence="15"/>
<feature type="binding site" evidence="15">
    <location>
        <position position="467"/>
    </location>
    <ligand>
        <name>Mg(2+)</name>
        <dbReference type="ChEBI" id="CHEBI:18420"/>
        <note>shared with alpha subunit</note>
    </ligand>
</feature>
<dbReference type="InterPro" id="IPR005121">
    <property type="entry name" value="Fdx_antiC-bd"/>
</dbReference>
<dbReference type="PROSITE" id="PS50886">
    <property type="entry name" value="TRBD"/>
    <property type="match status" value="1"/>
</dbReference>
<reference evidence="20" key="1">
    <citation type="journal article" date="2019" name="PLoS Negl. Trop. Dis.">
        <title>Revisiting the worldwide diversity of Leptospira species in the environment.</title>
        <authorList>
            <person name="Vincent A.T."/>
            <person name="Schiettekatte O."/>
            <person name="Bourhy P."/>
            <person name="Veyrier F.J."/>
            <person name="Picardeau M."/>
        </authorList>
    </citation>
    <scope>NUCLEOTIDE SEQUENCE [LARGE SCALE GENOMIC DNA]</scope>
    <source>
        <strain evidence="20">SSW15</strain>
    </source>
</reference>
<comment type="cofactor">
    <cofactor evidence="15">
        <name>Mg(2+)</name>
        <dbReference type="ChEBI" id="CHEBI:18420"/>
    </cofactor>
    <text evidence="15">Binds 2 magnesium ions per tetramer.</text>
</comment>
<dbReference type="InterPro" id="IPR005147">
    <property type="entry name" value="tRNA_synthase_B5-dom"/>
</dbReference>
<dbReference type="GO" id="GO:0000049">
    <property type="term" value="F:tRNA binding"/>
    <property type="evidence" value="ECO:0007669"/>
    <property type="project" value="UniProtKB-UniRule"/>
</dbReference>
<dbReference type="Gene3D" id="3.30.930.10">
    <property type="entry name" value="Bira Bifunctional Protein, Domain 2"/>
    <property type="match status" value="1"/>
</dbReference>
<evidence type="ECO:0000256" key="3">
    <source>
        <dbReference type="ARBA" id="ARBA00011209"/>
    </source>
</evidence>
<evidence type="ECO:0000256" key="9">
    <source>
        <dbReference type="ARBA" id="ARBA00022840"/>
    </source>
</evidence>
<dbReference type="PANTHER" id="PTHR10947:SF0">
    <property type="entry name" value="PHENYLALANINE--TRNA LIGASE BETA SUBUNIT"/>
    <property type="match status" value="1"/>
</dbReference>
<dbReference type="OrthoDB" id="9805455at2"/>
<feature type="domain" description="TRNA-binding" evidence="17">
    <location>
        <begin position="40"/>
        <end position="148"/>
    </location>
</feature>
<dbReference type="CDD" id="cd00769">
    <property type="entry name" value="PheRS_beta_core"/>
    <property type="match status" value="1"/>
</dbReference>
<dbReference type="CDD" id="cd02796">
    <property type="entry name" value="tRNA_bind_bactPheRS"/>
    <property type="match status" value="1"/>
</dbReference>
<dbReference type="Proteomes" id="UP000298458">
    <property type="component" value="Unassembled WGS sequence"/>
</dbReference>
<dbReference type="AlphaFoldDB" id="A0A4R9GFS4"/>
<evidence type="ECO:0000256" key="8">
    <source>
        <dbReference type="ARBA" id="ARBA00022741"/>
    </source>
</evidence>
<evidence type="ECO:0000313" key="20">
    <source>
        <dbReference type="EMBL" id="TGK11522.1"/>
    </source>
</evidence>
<comment type="similarity">
    <text evidence="2 15">Belongs to the phenylalanyl-tRNA synthetase beta subunit family. Type 1 subfamily.</text>
</comment>
<dbReference type="SUPFAM" id="SSF56037">
    <property type="entry name" value="PheT/TilS domain"/>
    <property type="match status" value="1"/>
</dbReference>
<evidence type="ECO:0000256" key="2">
    <source>
        <dbReference type="ARBA" id="ARBA00008653"/>
    </source>
</evidence>
<feature type="binding site" evidence="15">
    <location>
        <position position="471"/>
    </location>
    <ligand>
        <name>Mg(2+)</name>
        <dbReference type="ChEBI" id="CHEBI:18420"/>
        <note>shared with alpha subunit</note>
    </ligand>
</feature>
<evidence type="ECO:0000259" key="17">
    <source>
        <dbReference type="PROSITE" id="PS50886"/>
    </source>
</evidence>
<keyword evidence="5 16" id="KW-0820">tRNA-binding</keyword>
<evidence type="ECO:0000259" key="19">
    <source>
        <dbReference type="PROSITE" id="PS51483"/>
    </source>
</evidence>
<keyword evidence="6 15" id="KW-0436">Ligase</keyword>
<dbReference type="GO" id="GO:0004826">
    <property type="term" value="F:phenylalanine-tRNA ligase activity"/>
    <property type="evidence" value="ECO:0007669"/>
    <property type="project" value="UniProtKB-UniRule"/>
</dbReference>
<dbReference type="PANTHER" id="PTHR10947">
    <property type="entry name" value="PHENYLALANYL-TRNA SYNTHETASE BETA CHAIN AND LEUCINE-RICH REPEAT-CONTAINING PROTEIN 47"/>
    <property type="match status" value="1"/>
</dbReference>
<keyword evidence="8 15" id="KW-0547">Nucleotide-binding</keyword>
<dbReference type="InterPro" id="IPR036690">
    <property type="entry name" value="Fdx_antiC-bd_sf"/>
</dbReference>
<dbReference type="SUPFAM" id="SSF50249">
    <property type="entry name" value="Nucleic acid-binding proteins"/>
    <property type="match status" value="1"/>
</dbReference>
<dbReference type="Pfam" id="PF17759">
    <property type="entry name" value="tRNA_synthFbeta"/>
    <property type="match status" value="1"/>
</dbReference>
<dbReference type="NCBIfam" id="NF045760">
    <property type="entry name" value="YtpR"/>
    <property type="match status" value="1"/>
</dbReference>
<keyword evidence="9 15" id="KW-0067">ATP-binding</keyword>
<feature type="binding site" evidence="15">
    <location>
        <position position="461"/>
    </location>
    <ligand>
        <name>Mg(2+)</name>
        <dbReference type="ChEBI" id="CHEBI:18420"/>
        <note>shared with alpha subunit</note>
    </ligand>
</feature>
<dbReference type="InterPro" id="IPR004532">
    <property type="entry name" value="Phe-tRNA-ligase_IIc_bsu_bact"/>
</dbReference>
<dbReference type="FunFam" id="2.40.50.140:FF:000045">
    <property type="entry name" value="Phenylalanine--tRNA ligase beta subunit"/>
    <property type="match status" value="1"/>
</dbReference>
<dbReference type="InterPro" id="IPR009061">
    <property type="entry name" value="DNA-bd_dom_put_sf"/>
</dbReference>
<comment type="caution">
    <text evidence="20">The sequence shown here is derived from an EMBL/GenBank/DDBJ whole genome shotgun (WGS) entry which is preliminary data.</text>
</comment>
<gene>
    <name evidence="15 20" type="primary">pheT</name>
    <name evidence="20" type="ORF">EHO60_04245</name>
</gene>
<evidence type="ECO:0000256" key="12">
    <source>
        <dbReference type="ARBA" id="ARBA00022917"/>
    </source>
</evidence>
<evidence type="ECO:0000256" key="13">
    <source>
        <dbReference type="ARBA" id="ARBA00023146"/>
    </source>
</evidence>
<evidence type="ECO:0000256" key="1">
    <source>
        <dbReference type="ARBA" id="ARBA00004496"/>
    </source>
</evidence>
<protein>
    <recommendedName>
        <fullName evidence="15">Phenylalanine--tRNA ligase beta subunit</fullName>
        <ecNumber evidence="15">6.1.1.20</ecNumber>
    </recommendedName>
    <alternativeName>
        <fullName evidence="15">Phenylalanyl-tRNA synthetase beta subunit</fullName>
        <shortName evidence="15">PheRS</shortName>
    </alternativeName>
</protein>